<proteinExistence type="predicted"/>
<feature type="domain" description="Chemoreceptor zinc-binding" evidence="1">
    <location>
        <begin position="15"/>
        <end position="82"/>
    </location>
</feature>
<dbReference type="KEGG" id="tdu:QJT80_03145"/>
<reference evidence="2" key="1">
    <citation type="journal article" date="2023" name="Int. J. Mol. Sci.">
        <title>Metagenomics Revealed a New Genus 'Candidatus Thiocaldithrix dubininis' gen. nov., sp. nov. and a New Species 'Candidatus Thiothrix putei' sp. nov. in the Family Thiotrichaceae, Some Members of Which Have Traits of Both Na+- and H+-Motive Energetics.</title>
        <authorList>
            <person name="Ravin N.V."/>
            <person name="Muntyan M.S."/>
            <person name="Smolyakov D.D."/>
            <person name="Rudenko T.S."/>
            <person name="Beletsky A.V."/>
            <person name="Mardanov A.V."/>
            <person name="Grabovich M.Y."/>
        </authorList>
    </citation>
    <scope>NUCLEOTIDE SEQUENCE</scope>
    <source>
        <strain evidence="2">GKL-01</strain>
    </source>
</reference>
<dbReference type="Pfam" id="PF13682">
    <property type="entry name" value="CZB"/>
    <property type="match status" value="1"/>
</dbReference>
<reference evidence="2" key="2">
    <citation type="submission" date="2023-04" db="EMBL/GenBank/DDBJ databases">
        <authorList>
            <person name="Beletskiy A.V."/>
            <person name="Mardanov A.V."/>
            <person name="Ravin N.V."/>
        </authorList>
    </citation>
    <scope>NUCLEOTIDE SEQUENCE</scope>
    <source>
        <strain evidence="2">GKL-01</strain>
    </source>
</reference>
<sequence>MSSKKAFFMQRLNDHIQYLDKVTRTIKGKMEFAGTNCRCCKLGQWIYAEGREEVSLYAPAAMPLFEQLIEKHEEFHVISGKILEQFQTGDIGQIHQEMTEVHKLSNQLVSILLEIDRYSRQVAAA</sequence>
<evidence type="ECO:0000259" key="1">
    <source>
        <dbReference type="Pfam" id="PF13682"/>
    </source>
</evidence>
<organism evidence="2">
    <name type="scientific">Candidatus Thiocaldithrix dubininis</name>
    <dbReference type="NCBI Taxonomy" id="3080823"/>
    <lineage>
        <taxon>Bacteria</taxon>
        <taxon>Pseudomonadati</taxon>
        <taxon>Pseudomonadota</taxon>
        <taxon>Gammaproteobacteria</taxon>
        <taxon>Thiotrichales</taxon>
        <taxon>Thiotrichaceae</taxon>
        <taxon>Candidatus Thiocaldithrix</taxon>
    </lineage>
</organism>
<evidence type="ECO:0000313" key="2">
    <source>
        <dbReference type="EMBL" id="WGZ91475.1"/>
    </source>
</evidence>
<name>A0AA95H759_9GAMM</name>
<protein>
    <submittedName>
        <fullName evidence="2">CZB domain-containing protein</fullName>
    </submittedName>
</protein>
<dbReference type="EMBL" id="CP124755">
    <property type="protein sequence ID" value="WGZ91475.1"/>
    <property type="molecule type" value="Genomic_DNA"/>
</dbReference>
<accession>A0AA95H759</accession>
<gene>
    <name evidence="2" type="ORF">QJT80_03145</name>
</gene>
<dbReference type="InterPro" id="IPR025991">
    <property type="entry name" value="Chemoreceptor_zinc-bind_dom"/>
</dbReference>
<dbReference type="Gene3D" id="1.20.120.30">
    <property type="entry name" value="Aspartate receptor, ligand-binding domain"/>
    <property type="match status" value="1"/>
</dbReference>
<dbReference type="Proteomes" id="UP001300672">
    <property type="component" value="Chromosome"/>
</dbReference>
<dbReference type="AlphaFoldDB" id="A0AA95H759"/>